<evidence type="ECO:0000313" key="5">
    <source>
        <dbReference type="EMBL" id="MFL0268762.1"/>
    </source>
</evidence>
<dbReference type="SUPFAM" id="SSF46894">
    <property type="entry name" value="C-terminal effector domain of the bipartite response regulators"/>
    <property type="match status" value="1"/>
</dbReference>
<proteinExistence type="predicted"/>
<dbReference type="InterPro" id="IPR000792">
    <property type="entry name" value="Tscrpt_reg_LuxR_C"/>
</dbReference>
<dbReference type="RefSeq" id="WP_406765387.1">
    <property type="nucleotide sequence ID" value="NZ_JBJHZY010000002.1"/>
</dbReference>
<keyword evidence="3" id="KW-0804">Transcription</keyword>
<keyword evidence="2" id="KW-0238">DNA-binding</keyword>
<dbReference type="Pfam" id="PF00196">
    <property type="entry name" value="GerE"/>
    <property type="match status" value="1"/>
</dbReference>
<dbReference type="PROSITE" id="PS50043">
    <property type="entry name" value="HTH_LUXR_2"/>
    <property type="match status" value="1"/>
</dbReference>
<sequence>MLDNKEWLRVNDILIIIHSTDDLKFMCNYFLEALKPLILFEKAIFYLLSEENSNIVMSDPIMMNADEEFFSGYKSMFKSSRFGRVAVNTRRTIAFRDSDLIPESLLTESDIYKSFMHPHDLFYGGGIIVTDKGSLMAELALFRTDEQGDFSDKEIYILDILKKHIEIRLIRENKLKEPSFLAEDKTLKLIGLGLTSREIDIVKLIIKNLDTVEISNELHISINTTKKHINHIFAKLAVKNRLQLIQTYSRI</sequence>
<dbReference type="Gene3D" id="1.10.10.10">
    <property type="entry name" value="Winged helix-like DNA-binding domain superfamily/Winged helix DNA-binding domain"/>
    <property type="match status" value="1"/>
</dbReference>
<dbReference type="PANTHER" id="PTHR44688">
    <property type="entry name" value="DNA-BINDING TRANSCRIPTIONAL ACTIVATOR DEVR_DOSR"/>
    <property type="match status" value="1"/>
</dbReference>
<reference evidence="5 6" key="1">
    <citation type="submission" date="2024-11" db="EMBL/GenBank/DDBJ databases">
        <authorList>
            <person name="Heng Y.C."/>
            <person name="Lim A.C.H."/>
            <person name="Lee J.K.Y."/>
            <person name="Kittelmann S."/>
        </authorList>
    </citation>
    <scope>NUCLEOTIDE SEQUENCE [LARGE SCALE GENOMIC DNA]</scope>
    <source>
        <strain evidence="5 6">WILCCON 0202</strain>
    </source>
</reference>
<dbReference type="InterPro" id="IPR016032">
    <property type="entry name" value="Sig_transdc_resp-reg_C-effctor"/>
</dbReference>
<evidence type="ECO:0000259" key="4">
    <source>
        <dbReference type="PROSITE" id="PS50043"/>
    </source>
</evidence>
<evidence type="ECO:0000256" key="1">
    <source>
        <dbReference type="ARBA" id="ARBA00023015"/>
    </source>
</evidence>
<gene>
    <name evidence="5" type="ORF">ACJDUH_11730</name>
</gene>
<organism evidence="5 6">
    <name type="scientific">Candidatus Clostridium radicumherbarum</name>
    <dbReference type="NCBI Taxonomy" id="3381662"/>
    <lineage>
        <taxon>Bacteria</taxon>
        <taxon>Bacillati</taxon>
        <taxon>Bacillota</taxon>
        <taxon>Clostridia</taxon>
        <taxon>Eubacteriales</taxon>
        <taxon>Clostridiaceae</taxon>
        <taxon>Clostridium</taxon>
    </lineage>
</organism>
<evidence type="ECO:0000313" key="6">
    <source>
        <dbReference type="Proteomes" id="UP001623661"/>
    </source>
</evidence>
<protein>
    <submittedName>
        <fullName evidence="5">Helix-turn-helix transcriptional regulator</fullName>
    </submittedName>
</protein>
<dbReference type="PANTHER" id="PTHR44688:SF16">
    <property type="entry name" value="DNA-BINDING TRANSCRIPTIONAL ACTIVATOR DEVR_DOSR"/>
    <property type="match status" value="1"/>
</dbReference>
<dbReference type="Proteomes" id="UP001623661">
    <property type="component" value="Unassembled WGS sequence"/>
</dbReference>
<dbReference type="SMART" id="SM00421">
    <property type="entry name" value="HTH_LUXR"/>
    <property type="match status" value="1"/>
</dbReference>
<dbReference type="CDD" id="cd06170">
    <property type="entry name" value="LuxR_C_like"/>
    <property type="match status" value="1"/>
</dbReference>
<comment type="caution">
    <text evidence="5">The sequence shown here is derived from an EMBL/GenBank/DDBJ whole genome shotgun (WGS) entry which is preliminary data.</text>
</comment>
<keyword evidence="6" id="KW-1185">Reference proteome</keyword>
<dbReference type="EMBL" id="JBJHZY010000002">
    <property type="protein sequence ID" value="MFL0268762.1"/>
    <property type="molecule type" value="Genomic_DNA"/>
</dbReference>
<evidence type="ECO:0000256" key="3">
    <source>
        <dbReference type="ARBA" id="ARBA00023163"/>
    </source>
</evidence>
<keyword evidence="1" id="KW-0805">Transcription regulation</keyword>
<dbReference type="InterPro" id="IPR036388">
    <property type="entry name" value="WH-like_DNA-bd_sf"/>
</dbReference>
<dbReference type="PRINTS" id="PR00038">
    <property type="entry name" value="HTHLUXR"/>
</dbReference>
<evidence type="ECO:0000256" key="2">
    <source>
        <dbReference type="ARBA" id="ARBA00023125"/>
    </source>
</evidence>
<accession>A0ABW8TSS9</accession>
<name>A0ABW8TSS9_9CLOT</name>
<feature type="domain" description="HTH luxR-type" evidence="4">
    <location>
        <begin position="183"/>
        <end position="251"/>
    </location>
</feature>